<keyword evidence="2" id="KW-0808">Transferase</keyword>
<evidence type="ECO:0000256" key="4">
    <source>
        <dbReference type="ARBA" id="ARBA00023316"/>
    </source>
</evidence>
<dbReference type="PANTHER" id="PTHR34136">
    <property type="match status" value="1"/>
</dbReference>
<evidence type="ECO:0000256" key="2">
    <source>
        <dbReference type="ARBA" id="ARBA00022679"/>
    </source>
</evidence>
<dbReference type="EMBL" id="MEUA01000023">
    <property type="protein sequence ID" value="OGC15276.1"/>
    <property type="molecule type" value="Genomic_DNA"/>
</dbReference>
<protein>
    <submittedName>
        <fullName evidence="5">Uncharacterized protein</fullName>
    </submittedName>
</protein>
<keyword evidence="4" id="KW-0961">Cell wall biogenesis/degradation</keyword>
<dbReference type="InterPro" id="IPR004629">
    <property type="entry name" value="WecG_TagA_CpsF"/>
</dbReference>
<dbReference type="AlphaFoldDB" id="A0A1F4S4B2"/>
<dbReference type="GO" id="GO:0047244">
    <property type="term" value="F:N-acetylglucosaminyldiphosphoundecaprenol N-acetyl-beta-D-mannosaminyltransferase activity"/>
    <property type="evidence" value="ECO:0007669"/>
    <property type="project" value="InterPro"/>
</dbReference>
<dbReference type="InterPro" id="IPR034714">
    <property type="entry name" value="TagA_TarA"/>
</dbReference>
<sequence>MITLANIKIDNVTLWESLQKLEEFIVSGKPHLIVTPNPEMIVAAQTDKELFDILNGADLRLPDGISMVVVSRIKKVPLKERVTGIDFLLSSCRLAAEKGWRVFLLGGTELSVSMASQNLKRQFPALNIAGIHDGYFDNDDEILSRIKESKSDIIFAGLGAGKQEKWLCKNLDKLGVKVAVGVGGSFDVISGIKKRAPKWVQKLYIEWLYRLITEPYRIKRQVALPNFLYLTLIKYH</sequence>
<dbReference type="PANTHER" id="PTHR34136:SF1">
    <property type="entry name" value="UDP-N-ACETYL-D-MANNOSAMINURONIC ACID TRANSFERASE"/>
    <property type="match status" value="1"/>
</dbReference>
<evidence type="ECO:0000256" key="1">
    <source>
        <dbReference type="ARBA" id="ARBA00022676"/>
    </source>
</evidence>
<dbReference type="Proteomes" id="UP000177905">
    <property type="component" value="Unassembled WGS sequence"/>
</dbReference>
<evidence type="ECO:0000256" key="3">
    <source>
        <dbReference type="ARBA" id="ARBA00022944"/>
    </source>
</evidence>
<keyword evidence="3" id="KW-0777">Teichoic acid biosynthesis</keyword>
<organism evidence="5 6">
    <name type="scientific">candidate division WOR-1 bacterium RIFOXYB2_FULL_36_35</name>
    <dbReference type="NCBI Taxonomy" id="1802578"/>
    <lineage>
        <taxon>Bacteria</taxon>
        <taxon>Bacillati</taxon>
        <taxon>Saganbacteria</taxon>
    </lineage>
</organism>
<accession>A0A1F4S4B2</accession>
<dbReference type="NCBIfam" id="TIGR00696">
    <property type="entry name" value="wecG_tagA_cpsF"/>
    <property type="match status" value="1"/>
</dbReference>
<keyword evidence="1" id="KW-0328">Glycosyltransferase</keyword>
<evidence type="ECO:0000313" key="5">
    <source>
        <dbReference type="EMBL" id="OGC15276.1"/>
    </source>
</evidence>
<dbReference type="HAMAP" id="MF_02070">
    <property type="entry name" value="TagA_TarA"/>
    <property type="match status" value="1"/>
</dbReference>
<dbReference type="GO" id="GO:0071555">
    <property type="term" value="P:cell wall organization"/>
    <property type="evidence" value="ECO:0007669"/>
    <property type="project" value="UniProtKB-KW"/>
</dbReference>
<comment type="caution">
    <text evidence="5">The sequence shown here is derived from an EMBL/GenBank/DDBJ whole genome shotgun (WGS) entry which is preliminary data.</text>
</comment>
<dbReference type="CDD" id="cd06533">
    <property type="entry name" value="Glyco_transf_WecG_TagA"/>
    <property type="match status" value="1"/>
</dbReference>
<proteinExistence type="inferred from homology"/>
<evidence type="ECO:0000313" key="6">
    <source>
        <dbReference type="Proteomes" id="UP000177905"/>
    </source>
</evidence>
<reference evidence="5 6" key="1">
    <citation type="journal article" date="2016" name="Nat. Commun.">
        <title>Thousands of microbial genomes shed light on interconnected biogeochemical processes in an aquifer system.</title>
        <authorList>
            <person name="Anantharaman K."/>
            <person name="Brown C.T."/>
            <person name="Hug L.A."/>
            <person name="Sharon I."/>
            <person name="Castelle C.J."/>
            <person name="Probst A.J."/>
            <person name="Thomas B.C."/>
            <person name="Singh A."/>
            <person name="Wilkins M.J."/>
            <person name="Karaoz U."/>
            <person name="Brodie E.L."/>
            <person name="Williams K.H."/>
            <person name="Hubbard S.S."/>
            <person name="Banfield J.F."/>
        </authorList>
    </citation>
    <scope>NUCLEOTIDE SEQUENCE [LARGE SCALE GENOMIC DNA]</scope>
</reference>
<gene>
    <name evidence="5" type="ORF">A2290_03275</name>
</gene>
<dbReference type="Pfam" id="PF03808">
    <property type="entry name" value="Glyco_tran_WecG"/>
    <property type="match status" value="1"/>
</dbReference>
<dbReference type="GO" id="GO:0019350">
    <property type="term" value="P:teichoic acid biosynthetic process"/>
    <property type="evidence" value="ECO:0007669"/>
    <property type="project" value="UniProtKB-KW"/>
</dbReference>
<name>A0A1F4S4B2_UNCSA</name>